<proteinExistence type="inferred from homology"/>
<comment type="caution">
    <text evidence="3">The sequence shown here is derived from an EMBL/GenBank/DDBJ whole genome shotgun (WGS) entry which is preliminary data.</text>
</comment>
<feature type="region of interest" description="Disordered" evidence="2">
    <location>
        <begin position="1"/>
        <end position="25"/>
    </location>
</feature>
<name>A0ABR0BCT5_PURLI</name>
<sequence>MEPCENTAQRPPTPAPNPAPTDETVEAPTVEVARQSGEEDDFDFNGDSIDDDCTSITSSVRACTYEHDRRYPCFQNGRYPIPNDDQEQEREDMKHAMLMELTDGALFFSPVGDNPQSILDIGTGTAGDEYPSARVCGIDLSPIQPSWVPPNVEFLIDDCRKDWLMRNVDLAHFRFMAVILEDIGVVLKHAYKYVYLAEPVPCDKKQPCLTLDPRIFRSLRPGGWVEFQELMGMPSCDDGTMPEKDPLVSLFTTADEAWAKLGLSSTIAAELEPYLHDAGFTNVHCKIFKVPIGVWAEDEKMRLIGLFQKRAVDGFMSVLAGRPFHALGLDPTAVQIDLAMARQSMDDTSVHRYFHYYFWYAQKPITPADYGA</sequence>
<dbReference type="SUPFAM" id="SSF53335">
    <property type="entry name" value="S-adenosyl-L-methionine-dependent methyltransferases"/>
    <property type="match status" value="1"/>
</dbReference>
<dbReference type="Proteomes" id="UP001287286">
    <property type="component" value="Unassembled WGS sequence"/>
</dbReference>
<gene>
    <name evidence="3" type="ORF">Purlil1_14004</name>
</gene>
<protein>
    <recommendedName>
        <fullName evidence="5">Methyltransferase domain-containing protein</fullName>
    </recommendedName>
</protein>
<evidence type="ECO:0000256" key="2">
    <source>
        <dbReference type="SAM" id="MobiDB-lite"/>
    </source>
</evidence>
<dbReference type="PANTHER" id="PTHR43591:SF10">
    <property type="entry name" value="ABC TRANSMEMBRANE TYPE-1 DOMAIN-CONTAINING PROTEIN-RELATED"/>
    <property type="match status" value="1"/>
</dbReference>
<dbReference type="EMBL" id="JAWRVI010000406">
    <property type="protein sequence ID" value="KAK4065935.1"/>
    <property type="molecule type" value="Genomic_DNA"/>
</dbReference>
<evidence type="ECO:0000256" key="1">
    <source>
        <dbReference type="ARBA" id="ARBA00038158"/>
    </source>
</evidence>
<reference evidence="3 4" key="1">
    <citation type="journal article" date="2024" name="Microbiol. Resour. Announc.">
        <title>Genome annotations for the ascomycete fungi Trichoderma harzianum, Trichoderma aggressivum, and Purpureocillium lilacinum.</title>
        <authorList>
            <person name="Beijen E.P.W."/>
            <person name="Ohm R.A."/>
        </authorList>
    </citation>
    <scope>NUCLEOTIDE SEQUENCE [LARGE SCALE GENOMIC DNA]</scope>
    <source>
        <strain evidence="3 4">CBS 150709</strain>
    </source>
</reference>
<dbReference type="InterPro" id="IPR029063">
    <property type="entry name" value="SAM-dependent_MTases_sf"/>
</dbReference>
<dbReference type="PANTHER" id="PTHR43591">
    <property type="entry name" value="METHYLTRANSFERASE"/>
    <property type="match status" value="1"/>
</dbReference>
<evidence type="ECO:0000313" key="3">
    <source>
        <dbReference type="EMBL" id="KAK4065935.1"/>
    </source>
</evidence>
<dbReference type="Gene3D" id="3.40.50.150">
    <property type="entry name" value="Vaccinia Virus protein VP39"/>
    <property type="match status" value="1"/>
</dbReference>
<accession>A0ABR0BCT5</accession>
<comment type="similarity">
    <text evidence="1">Belongs to the methyltransferase superfamily. LaeA methyltransferase family.</text>
</comment>
<dbReference type="CDD" id="cd02440">
    <property type="entry name" value="AdoMet_MTases"/>
    <property type="match status" value="1"/>
</dbReference>
<organism evidence="3 4">
    <name type="scientific">Purpureocillium lilacinum</name>
    <name type="common">Paecilomyces lilacinus</name>
    <dbReference type="NCBI Taxonomy" id="33203"/>
    <lineage>
        <taxon>Eukaryota</taxon>
        <taxon>Fungi</taxon>
        <taxon>Dikarya</taxon>
        <taxon>Ascomycota</taxon>
        <taxon>Pezizomycotina</taxon>
        <taxon>Sordariomycetes</taxon>
        <taxon>Hypocreomycetidae</taxon>
        <taxon>Hypocreales</taxon>
        <taxon>Ophiocordycipitaceae</taxon>
        <taxon>Purpureocillium</taxon>
    </lineage>
</organism>
<evidence type="ECO:0000313" key="4">
    <source>
        <dbReference type="Proteomes" id="UP001287286"/>
    </source>
</evidence>
<keyword evidence="4" id="KW-1185">Reference proteome</keyword>
<evidence type="ECO:0008006" key="5">
    <source>
        <dbReference type="Google" id="ProtNLM"/>
    </source>
</evidence>